<evidence type="ECO:0000256" key="2">
    <source>
        <dbReference type="ARBA" id="ARBA00023235"/>
    </source>
</evidence>
<dbReference type="PANTHER" id="PTHR43709:SF2">
    <property type="entry name" value="DUF453 DOMAIN PROTEIN (AFU_ORTHOLOGUE AFUA_6G00360)"/>
    <property type="match status" value="1"/>
</dbReference>
<dbReference type="Gene3D" id="3.10.310.10">
    <property type="entry name" value="Diaminopimelate Epimerase, Chain A, domain 1"/>
    <property type="match status" value="2"/>
</dbReference>
<keyword evidence="4" id="KW-1185">Reference proteome</keyword>
<organism evidence="3 4">
    <name type="scientific">Monascus purpureus</name>
    <name type="common">Red mold</name>
    <name type="synonym">Monascus anka</name>
    <dbReference type="NCBI Taxonomy" id="5098"/>
    <lineage>
        <taxon>Eukaryota</taxon>
        <taxon>Fungi</taxon>
        <taxon>Dikarya</taxon>
        <taxon>Ascomycota</taxon>
        <taxon>Pezizomycotina</taxon>
        <taxon>Eurotiomycetes</taxon>
        <taxon>Eurotiomycetidae</taxon>
        <taxon>Eurotiales</taxon>
        <taxon>Aspergillaceae</taxon>
        <taxon>Monascus</taxon>
    </lineage>
</organism>
<dbReference type="STRING" id="5098.A0A507QX77"/>
<accession>A0A507QX77</accession>
<comment type="caution">
    <text evidence="3">The sequence shown here is derived from an EMBL/GenBank/DDBJ whole genome shotgun (WGS) entry which is preliminary data.</text>
</comment>
<dbReference type="InterPro" id="IPR007400">
    <property type="entry name" value="PrpF-like"/>
</dbReference>
<dbReference type="AlphaFoldDB" id="A0A507QX77"/>
<evidence type="ECO:0000256" key="1">
    <source>
        <dbReference type="ARBA" id="ARBA00007673"/>
    </source>
</evidence>
<dbReference type="EMBL" id="VIFY01000049">
    <property type="protein sequence ID" value="TQB73140.1"/>
    <property type="molecule type" value="Genomic_DNA"/>
</dbReference>
<protein>
    <submittedName>
        <fullName evidence="3">Uncharacterized protein</fullName>
    </submittedName>
</protein>
<dbReference type="PANTHER" id="PTHR43709">
    <property type="entry name" value="ACONITATE ISOMERASE-RELATED"/>
    <property type="match status" value="1"/>
</dbReference>
<dbReference type="SUPFAM" id="SSF54506">
    <property type="entry name" value="Diaminopimelate epimerase-like"/>
    <property type="match status" value="2"/>
</dbReference>
<dbReference type="Proteomes" id="UP000319663">
    <property type="component" value="Unassembled WGS sequence"/>
</dbReference>
<reference evidence="3 4" key="1">
    <citation type="submission" date="2019-06" db="EMBL/GenBank/DDBJ databases">
        <title>Wine fermentation using esterase from Monascus purpureus.</title>
        <authorList>
            <person name="Geng C."/>
            <person name="Zhang Y."/>
        </authorList>
    </citation>
    <scope>NUCLEOTIDE SEQUENCE [LARGE SCALE GENOMIC DNA]</scope>
    <source>
        <strain evidence="3">HQ1</strain>
    </source>
</reference>
<sequence>MSRAFNRPFTTAVRHLQKQSSIPASYYRGGTSRALIFNAHHLPPNPSDWTPIFLGTIGSPDPYGRQLDGMGGGISSLSKICVVKPSQRPDAQVEFTFVQVGVKEAIVDYAGNCGNMTSAIGPFAVDSGLLKVEPTTPEEQQQQRQLTVKLYNTNTDKIIHATFPNCDGEAVASGTFSIDGVAGTGSKVRLDFIDPAGSKTGSLLPTGNRVDTIMEGIRATCIDVGNPCIFVSAEEILSGTTLPATLLPDEIQGHPELLSKFETIRRHATVKMGMSRSLDEVPPSIPKICLVSRPSTHRLSSGEVMDERSVDVVARAISTQQPHKALPITTGLALSAAARMEGTIVAECLRSAGGGSKAGFAADEVVIGHPSGRLVVGAKYDKWGVLERATVFRTARRLMEGRVFWK</sequence>
<gene>
    <name evidence="3" type="ORF">MPDQ_006057</name>
</gene>
<name>A0A507QX77_MONPU</name>
<dbReference type="Pfam" id="PF04303">
    <property type="entry name" value="PrpF"/>
    <property type="match status" value="1"/>
</dbReference>
<comment type="similarity">
    <text evidence="1">Belongs to the PrpF family.</text>
</comment>
<proteinExistence type="inferred from homology"/>
<evidence type="ECO:0000313" key="4">
    <source>
        <dbReference type="Proteomes" id="UP000319663"/>
    </source>
</evidence>
<dbReference type="GO" id="GO:0016853">
    <property type="term" value="F:isomerase activity"/>
    <property type="evidence" value="ECO:0007669"/>
    <property type="project" value="UniProtKB-KW"/>
</dbReference>
<evidence type="ECO:0000313" key="3">
    <source>
        <dbReference type="EMBL" id="TQB73140.1"/>
    </source>
</evidence>
<keyword evidence="2" id="KW-0413">Isomerase</keyword>